<protein>
    <submittedName>
        <fullName evidence="1">Uncharacterized protein</fullName>
    </submittedName>
</protein>
<keyword evidence="2" id="KW-1185">Reference proteome</keyword>
<evidence type="ECO:0000313" key="1">
    <source>
        <dbReference type="EMBL" id="ACO04695.1"/>
    </source>
</evidence>
<accession>C0QTQ4</accession>
<dbReference type="PaxDb" id="123214-PERMA_0274"/>
<dbReference type="KEGG" id="pmx:PERMA_0274"/>
<dbReference type="OrthoDB" id="14883at2"/>
<evidence type="ECO:0000313" key="2">
    <source>
        <dbReference type="Proteomes" id="UP000001366"/>
    </source>
</evidence>
<reference evidence="1 2" key="1">
    <citation type="journal article" date="2009" name="J. Bacteriol.">
        <title>Complete and draft genome sequences of six members of the Aquificales.</title>
        <authorList>
            <person name="Reysenbach A.L."/>
            <person name="Hamamura N."/>
            <person name="Podar M."/>
            <person name="Griffiths E."/>
            <person name="Ferreira S."/>
            <person name="Hochstein R."/>
            <person name="Heidelberg J."/>
            <person name="Johnson J."/>
            <person name="Mead D."/>
            <person name="Pohorille A."/>
            <person name="Sarmiento M."/>
            <person name="Schweighofer K."/>
            <person name="Seshadri R."/>
            <person name="Voytek M.A."/>
        </authorList>
    </citation>
    <scope>NUCLEOTIDE SEQUENCE [LARGE SCALE GENOMIC DNA]</scope>
    <source>
        <strain evidence="2">DSM 14350 / EX-H1</strain>
    </source>
</reference>
<proteinExistence type="predicted"/>
<dbReference type="STRING" id="123214.PERMA_0274"/>
<dbReference type="HOGENOM" id="CLU_2424340_0_0_0"/>
<dbReference type="RefSeq" id="WP_012676932.1">
    <property type="nucleotide sequence ID" value="NC_012440.1"/>
</dbReference>
<dbReference type="EMBL" id="CP001230">
    <property type="protein sequence ID" value="ACO04695.1"/>
    <property type="molecule type" value="Genomic_DNA"/>
</dbReference>
<name>C0QTQ4_PERMH</name>
<dbReference type="Proteomes" id="UP000001366">
    <property type="component" value="Chromosome"/>
</dbReference>
<organism evidence="1 2">
    <name type="scientific">Persephonella marina (strain DSM 14350 / EX-H1)</name>
    <dbReference type="NCBI Taxonomy" id="123214"/>
    <lineage>
        <taxon>Bacteria</taxon>
        <taxon>Pseudomonadati</taxon>
        <taxon>Aquificota</taxon>
        <taxon>Aquificia</taxon>
        <taxon>Aquificales</taxon>
        <taxon>Hydrogenothermaceae</taxon>
        <taxon>Persephonella</taxon>
    </lineage>
</organism>
<gene>
    <name evidence="1" type="ordered locus">PERMA_0274</name>
</gene>
<sequence>MLKIYSYDETESSIVIEVGSREGIRLASSILSKINEDLFVDWEYVLEEINERVNGGIADKKIHISIIPRKDKDSLVIVSLQHEEVMAIIPS</sequence>
<dbReference type="AlphaFoldDB" id="C0QTQ4"/>